<evidence type="ECO:0000313" key="1">
    <source>
        <dbReference type="Ensembl" id="ENSORLP00020007673.1"/>
    </source>
</evidence>
<proteinExistence type="predicted"/>
<reference evidence="1" key="4">
    <citation type="submission" date="2025-09" db="UniProtKB">
        <authorList>
            <consortium name="Ensembl"/>
        </authorList>
    </citation>
    <scope>IDENTIFICATION</scope>
    <source>
        <strain evidence="1">HNI</strain>
    </source>
</reference>
<protein>
    <submittedName>
        <fullName evidence="1">Uncharacterized protein</fullName>
    </submittedName>
</protein>
<reference evidence="1" key="3">
    <citation type="submission" date="2025-08" db="UniProtKB">
        <authorList>
            <consortium name="Ensembl"/>
        </authorList>
    </citation>
    <scope>IDENTIFICATION</scope>
    <source>
        <strain evidence="1">HNI</strain>
    </source>
</reference>
<organism evidence="1 2">
    <name type="scientific">Oryzias latipes</name>
    <name type="common">Japanese rice fish</name>
    <name type="synonym">Japanese killifish</name>
    <dbReference type="NCBI Taxonomy" id="8090"/>
    <lineage>
        <taxon>Eukaryota</taxon>
        <taxon>Metazoa</taxon>
        <taxon>Chordata</taxon>
        <taxon>Craniata</taxon>
        <taxon>Vertebrata</taxon>
        <taxon>Euteleostomi</taxon>
        <taxon>Actinopterygii</taxon>
        <taxon>Neopterygii</taxon>
        <taxon>Teleostei</taxon>
        <taxon>Neoteleostei</taxon>
        <taxon>Acanthomorphata</taxon>
        <taxon>Ovalentaria</taxon>
        <taxon>Atherinomorphae</taxon>
        <taxon>Beloniformes</taxon>
        <taxon>Adrianichthyidae</taxon>
        <taxon>Oryziinae</taxon>
        <taxon>Oryzias</taxon>
    </lineage>
</organism>
<name>A0A3P9KH42_ORYLA</name>
<reference key="1">
    <citation type="journal article" date="2007" name="Nature">
        <title>The medaka draft genome and insights into vertebrate genome evolution.</title>
        <authorList>
            <person name="Kasahara M."/>
            <person name="Naruse K."/>
            <person name="Sasaki S."/>
            <person name="Nakatani Y."/>
            <person name="Qu W."/>
            <person name="Ahsan B."/>
            <person name="Yamada T."/>
            <person name="Nagayasu Y."/>
            <person name="Doi K."/>
            <person name="Kasai Y."/>
            <person name="Jindo T."/>
            <person name="Kobayashi D."/>
            <person name="Shimada A."/>
            <person name="Toyoda A."/>
            <person name="Kuroki Y."/>
            <person name="Fujiyama A."/>
            <person name="Sasaki T."/>
            <person name="Shimizu A."/>
            <person name="Asakawa S."/>
            <person name="Shimizu N."/>
            <person name="Hashimoto S."/>
            <person name="Yang J."/>
            <person name="Lee Y."/>
            <person name="Matsushima K."/>
            <person name="Sugano S."/>
            <person name="Sakaizumi M."/>
            <person name="Narita T."/>
            <person name="Ohishi K."/>
            <person name="Haga S."/>
            <person name="Ohta F."/>
            <person name="Nomoto H."/>
            <person name="Nogata K."/>
            <person name="Morishita T."/>
            <person name="Endo T."/>
            <person name="Shin-I T."/>
            <person name="Takeda H."/>
            <person name="Morishita S."/>
            <person name="Kohara Y."/>
        </authorList>
    </citation>
    <scope>NUCLEOTIDE SEQUENCE [LARGE SCALE GENOMIC DNA]</scope>
    <source>
        <strain>Hd-rR</strain>
    </source>
</reference>
<dbReference type="Proteomes" id="UP000265180">
    <property type="component" value="Chromosome 1"/>
</dbReference>
<dbReference type="AlphaFoldDB" id="A0A3P9KH42"/>
<sequence length="126" mass="14464">MCEKLKLSTWKVQLAVLQTMKAYFQKLLLLEKGTEDLNALSPILTETCLSSSENKSYSSVRTEALTVVDLIVKKIGESEQWDCMSARSREQLQRSLSTLQSDTRPELRDKAQENYYSTTTELLEFM</sequence>
<dbReference type="Ensembl" id="ENSORLT00020002494.1">
    <property type="protein sequence ID" value="ENSORLP00020007673.1"/>
    <property type="gene ID" value="ENSORLG00020008554.1"/>
</dbReference>
<reference evidence="1 2" key="2">
    <citation type="submission" date="2017-04" db="EMBL/GenBank/DDBJ databases">
        <title>CpG methylation of centromeres and impact of large insertions on vertebrate speciation.</title>
        <authorList>
            <person name="Ichikawa K."/>
            <person name="Yoshimura J."/>
            <person name="Morishita S."/>
        </authorList>
    </citation>
    <scope>NUCLEOTIDE SEQUENCE</scope>
    <source>
        <strain evidence="1 2">HNI</strain>
    </source>
</reference>
<accession>A0A3P9KH42</accession>
<evidence type="ECO:0000313" key="2">
    <source>
        <dbReference type="Proteomes" id="UP000265180"/>
    </source>
</evidence>